<protein>
    <submittedName>
        <fullName evidence="4">Helix-turn-helix domain-containing protein</fullName>
    </submittedName>
</protein>
<feature type="domain" description="HTH merR-type" evidence="3">
    <location>
        <begin position="1"/>
        <end position="71"/>
    </location>
</feature>
<evidence type="ECO:0000256" key="2">
    <source>
        <dbReference type="SAM" id="Coils"/>
    </source>
</evidence>
<dbReference type="RefSeq" id="WP_341597530.1">
    <property type="nucleotide sequence ID" value="NZ_JBAKAZ010000023.1"/>
</dbReference>
<keyword evidence="2" id="KW-0175">Coiled coil</keyword>
<evidence type="ECO:0000256" key="1">
    <source>
        <dbReference type="ARBA" id="ARBA00023125"/>
    </source>
</evidence>
<sequence length="132" mass="15590">MIYSIGQLSKKTNCKVPTIRYYEEIGLLDKAQRSAGNQRQYTDHQYQSLQFICHCRSLGFSLEEVRELLHLRHCQKHKKHQADDIVEHHLKEVRQKIEQLQSLEEELLTMVHNCKTSESEDCLVLKSLNQQI</sequence>
<dbReference type="SUPFAM" id="SSF46955">
    <property type="entry name" value="Putative DNA-binding domain"/>
    <property type="match status" value="1"/>
</dbReference>
<organism evidence="4 5">
    <name type="scientific">Psychromonas aquatilis</name>
    <dbReference type="NCBI Taxonomy" id="2005072"/>
    <lineage>
        <taxon>Bacteria</taxon>
        <taxon>Pseudomonadati</taxon>
        <taxon>Pseudomonadota</taxon>
        <taxon>Gammaproteobacteria</taxon>
        <taxon>Alteromonadales</taxon>
        <taxon>Psychromonadaceae</taxon>
        <taxon>Psychromonas</taxon>
    </lineage>
</organism>
<reference evidence="4 5" key="1">
    <citation type="submission" date="2024-02" db="EMBL/GenBank/DDBJ databases">
        <title>Bacteria isolated from the canopy kelp, Nereocystis luetkeana.</title>
        <authorList>
            <person name="Pfister C.A."/>
            <person name="Younker I.T."/>
            <person name="Light S.H."/>
        </authorList>
    </citation>
    <scope>NUCLEOTIDE SEQUENCE [LARGE SCALE GENOMIC DNA]</scope>
    <source>
        <strain evidence="4 5">TI.1.05</strain>
    </source>
</reference>
<dbReference type="Gene3D" id="1.10.1660.10">
    <property type="match status" value="1"/>
</dbReference>
<dbReference type="SMART" id="SM00422">
    <property type="entry name" value="HTH_MERR"/>
    <property type="match status" value="1"/>
</dbReference>
<keyword evidence="5" id="KW-1185">Reference proteome</keyword>
<keyword evidence="1" id="KW-0238">DNA-binding</keyword>
<evidence type="ECO:0000313" key="5">
    <source>
        <dbReference type="Proteomes" id="UP001369082"/>
    </source>
</evidence>
<dbReference type="PANTHER" id="PTHR30204">
    <property type="entry name" value="REDOX-CYCLING DRUG-SENSING TRANSCRIPTIONAL ACTIVATOR SOXR"/>
    <property type="match status" value="1"/>
</dbReference>
<dbReference type="PROSITE" id="PS00552">
    <property type="entry name" value="HTH_MERR_1"/>
    <property type="match status" value="1"/>
</dbReference>
<evidence type="ECO:0000313" key="4">
    <source>
        <dbReference type="EMBL" id="MEL0629512.1"/>
    </source>
</evidence>
<comment type="caution">
    <text evidence="4">The sequence shown here is derived from an EMBL/GenBank/DDBJ whole genome shotgun (WGS) entry which is preliminary data.</text>
</comment>
<proteinExistence type="predicted"/>
<name>A0ABU9GQF1_9GAMM</name>
<dbReference type="PROSITE" id="PS50937">
    <property type="entry name" value="HTH_MERR_2"/>
    <property type="match status" value="1"/>
</dbReference>
<dbReference type="PANTHER" id="PTHR30204:SF92">
    <property type="entry name" value="HTH-TYPE TRANSCRIPTIONAL REGULATOR ZNTR"/>
    <property type="match status" value="1"/>
</dbReference>
<dbReference type="EMBL" id="JBAKAZ010000023">
    <property type="protein sequence ID" value="MEL0629512.1"/>
    <property type="molecule type" value="Genomic_DNA"/>
</dbReference>
<feature type="coiled-coil region" evidence="2">
    <location>
        <begin position="86"/>
        <end position="120"/>
    </location>
</feature>
<dbReference type="CDD" id="cd04785">
    <property type="entry name" value="HTH_CadR-PbrR-like"/>
    <property type="match status" value="1"/>
</dbReference>
<dbReference type="InterPro" id="IPR009061">
    <property type="entry name" value="DNA-bd_dom_put_sf"/>
</dbReference>
<evidence type="ECO:0000259" key="3">
    <source>
        <dbReference type="PROSITE" id="PS50937"/>
    </source>
</evidence>
<gene>
    <name evidence="4" type="ORF">V6256_07815</name>
</gene>
<dbReference type="InterPro" id="IPR000551">
    <property type="entry name" value="MerR-type_HTH_dom"/>
</dbReference>
<dbReference type="InterPro" id="IPR047057">
    <property type="entry name" value="MerR_fam"/>
</dbReference>
<accession>A0ABU9GQF1</accession>
<dbReference type="PRINTS" id="PR00040">
    <property type="entry name" value="HTHMERR"/>
</dbReference>
<dbReference type="Proteomes" id="UP001369082">
    <property type="component" value="Unassembled WGS sequence"/>
</dbReference>
<dbReference type="Pfam" id="PF13411">
    <property type="entry name" value="MerR_1"/>
    <property type="match status" value="1"/>
</dbReference>